<dbReference type="EMBL" id="JAFEKC020000014">
    <property type="protein sequence ID" value="KAK0511171.1"/>
    <property type="molecule type" value="Genomic_DNA"/>
</dbReference>
<dbReference type="Proteomes" id="UP001166286">
    <property type="component" value="Unassembled WGS sequence"/>
</dbReference>
<evidence type="ECO:0000313" key="2">
    <source>
        <dbReference type="EMBL" id="KAK0511171.1"/>
    </source>
</evidence>
<keyword evidence="3" id="KW-1185">Reference proteome</keyword>
<comment type="caution">
    <text evidence="2">The sequence shown here is derived from an EMBL/GenBank/DDBJ whole genome shotgun (WGS) entry which is preliminary data.</text>
</comment>
<feature type="region of interest" description="Disordered" evidence="1">
    <location>
        <begin position="26"/>
        <end position="51"/>
    </location>
</feature>
<sequence length="518" mass="55735">MANILIKLVGSGIGLAAEAREARKASRITAQASTSREPAQGAMTDDLEDQNIIRVPEKQADELIAKGQAVPVDRNELHNDPDDPPPKYTSDEENDEADWELDDAAEEQNAATTPRAIDEHDPEVSPLGEKDRQHYVDKIVVSFIGQHPPPSYSRRPNKLPCSVIVPQRRPRDKTRGFIRAYAPVLSECGIDQTTFLRFLETMDKASKASPVIDVVLIGAMIAGFAPSAAAMITSAVVTAAARMAQILQSNKRNHSFIVQMNEQFFKPRGLICLVMKYAPGERSSHESVDLSQTLLTSLNPSTSTIKRQLNSMRSSSGKTYGELEMPEAAPLVFPDLDAVAAANEADGKKKNGLKAKGAFIATYMDKRAQASYLSENPDSFLASANPIKPKFASRYGDPNHAVYSGSLISFVTGGRIDASTRDGRKGGLGRGPLGLIGEGLSLVDATRGKGSTSSGQERPGNDSGNGVAARTMDQPLNRAGGPLGLVKRKLKKDVLYLLITNMPTDGEIQAARTSLGKN</sequence>
<evidence type="ECO:0000256" key="1">
    <source>
        <dbReference type="SAM" id="MobiDB-lite"/>
    </source>
</evidence>
<evidence type="ECO:0000313" key="3">
    <source>
        <dbReference type="Proteomes" id="UP001166286"/>
    </source>
</evidence>
<feature type="compositionally biased region" description="Acidic residues" evidence="1">
    <location>
        <begin position="91"/>
        <end position="106"/>
    </location>
</feature>
<name>A0AA39QZA4_9LECA</name>
<dbReference type="PANTHER" id="PTHR38887">
    <property type="entry name" value="CHROMOSOME 21, WHOLE GENOME SHOTGUN SEQUENCE"/>
    <property type="match status" value="1"/>
</dbReference>
<organism evidence="2 3">
    <name type="scientific">Cladonia borealis</name>
    <dbReference type="NCBI Taxonomy" id="184061"/>
    <lineage>
        <taxon>Eukaryota</taxon>
        <taxon>Fungi</taxon>
        <taxon>Dikarya</taxon>
        <taxon>Ascomycota</taxon>
        <taxon>Pezizomycotina</taxon>
        <taxon>Lecanoromycetes</taxon>
        <taxon>OSLEUM clade</taxon>
        <taxon>Lecanoromycetidae</taxon>
        <taxon>Lecanorales</taxon>
        <taxon>Lecanorineae</taxon>
        <taxon>Cladoniaceae</taxon>
        <taxon>Cladonia</taxon>
    </lineage>
</organism>
<dbReference type="AlphaFoldDB" id="A0AA39QZA4"/>
<accession>A0AA39QZA4</accession>
<feature type="region of interest" description="Disordered" evidence="1">
    <location>
        <begin position="68"/>
        <end position="130"/>
    </location>
</feature>
<feature type="region of interest" description="Disordered" evidence="1">
    <location>
        <begin position="445"/>
        <end position="480"/>
    </location>
</feature>
<gene>
    <name evidence="2" type="ORF">JMJ35_006723</name>
</gene>
<dbReference type="PANTHER" id="PTHR38887:SF1">
    <property type="entry name" value="RAS MODIFICATION PROTEIN ERF4"/>
    <property type="match status" value="1"/>
</dbReference>
<feature type="compositionally biased region" description="Polar residues" evidence="1">
    <location>
        <begin position="28"/>
        <end position="37"/>
    </location>
</feature>
<protein>
    <submittedName>
        <fullName evidence="2">Uncharacterized protein</fullName>
    </submittedName>
</protein>
<dbReference type="InterPro" id="IPR053221">
    <property type="entry name" value="Burnettramic_acid_biosynth"/>
</dbReference>
<reference evidence="2" key="1">
    <citation type="submission" date="2023-03" db="EMBL/GenBank/DDBJ databases">
        <title>Complete genome of Cladonia borealis.</title>
        <authorList>
            <person name="Park H."/>
        </authorList>
    </citation>
    <scope>NUCLEOTIDE SEQUENCE</scope>
    <source>
        <strain evidence="2">ANT050790</strain>
    </source>
</reference>
<feature type="compositionally biased region" description="Basic and acidic residues" evidence="1">
    <location>
        <begin position="116"/>
        <end position="130"/>
    </location>
</feature>
<proteinExistence type="predicted"/>
<feature type="compositionally biased region" description="Basic and acidic residues" evidence="1">
    <location>
        <begin position="73"/>
        <end position="85"/>
    </location>
</feature>